<evidence type="ECO:0000313" key="2">
    <source>
        <dbReference type="EMBL" id="SFD67947.1"/>
    </source>
</evidence>
<organism evidence="2 3">
    <name type="scientific">Lentibacillus persicus</name>
    <dbReference type="NCBI Taxonomy" id="640948"/>
    <lineage>
        <taxon>Bacteria</taxon>
        <taxon>Bacillati</taxon>
        <taxon>Bacillota</taxon>
        <taxon>Bacilli</taxon>
        <taxon>Bacillales</taxon>
        <taxon>Bacillaceae</taxon>
        <taxon>Lentibacillus</taxon>
    </lineage>
</organism>
<name>A0A1I1UB28_9BACI</name>
<dbReference type="Proteomes" id="UP000199474">
    <property type="component" value="Unassembled WGS sequence"/>
</dbReference>
<feature type="compositionally biased region" description="Polar residues" evidence="1">
    <location>
        <begin position="8"/>
        <end position="17"/>
    </location>
</feature>
<gene>
    <name evidence="2" type="ORF">SAMN05216238_103121</name>
</gene>
<accession>A0A1I1UB28</accession>
<evidence type="ECO:0000313" key="3">
    <source>
        <dbReference type="Proteomes" id="UP000199474"/>
    </source>
</evidence>
<feature type="region of interest" description="Disordered" evidence="1">
    <location>
        <begin position="1"/>
        <end position="21"/>
    </location>
</feature>
<proteinExistence type="predicted"/>
<protein>
    <submittedName>
        <fullName evidence="2">Uncharacterized protein</fullName>
    </submittedName>
</protein>
<keyword evidence="3" id="KW-1185">Reference proteome</keyword>
<evidence type="ECO:0000256" key="1">
    <source>
        <dbReference type="SAM" id="MobiDB-lite"/>
    </source>
</evidence>
<reference evidence="3" key="1">
    <citation type="submission" date="2016-10" db="EMBL/GenBank/DDBJ databases">
        <authorList>
            <person name="Varghese N."/>
            <person name="Submissions S."/>
        </authorList>
    </citation>
    <scope>NUCLEOTIDE SEQUENCE [LARGE SCALE GENOMIC DNA]</scope>
    <source>
        <strain evidence="3">DSM 22530</strain>
    </source>
</reference>
<dbReference type="AlphaFoldDB" id="A0A1I1UB28"/>
<dbReference type="STRING" id="640948.SAMN05216238_103121"/>
<dbReference type="EMBL" id="FOMR01000003">
    <property type="protein sequence ID" value="SFD67947.1"/>
    <property type="molecule type" value="Genomic_DNA"/>
</dbReference>
<sequence>MTVGCGTNGENSTTIGNPTPGDFLEHDEADIFYIGDLVYSNAENVEWVQELEYTLDDEFAEITRQTDKAHRFKNGTANKLPVGTIIYETDTPAYIAIVDGQEIPYLKMVEG</sequence>